<dbReference type="InterPro" id="IPR019734">
    <property type="entry name" value="TPR_rpt"/>
</dbReference>
<protein>
    <recommendedName>
        <fullName evidence="2">RelA/SpoT domain-containing protein</fullName>
    </recommendedName>
</protein>
<dbReference type="Gene3D" id="3.30.460.10">
    <property type="entry name" value="Beta Polymerase, domain 2"/>
    <property type="match status" value="1"/>
</dbReference>
<dbReference type="InterPro" id="IPR011990">
    <property type="entry name" value="TPR-like_helical_dom_sf"/>
</dbReference>
<dbReference type="RefSeq" id="WP_016525504.1">
    <property type="nucleotide sequence ID" value="NZ_KE332518.1"/>
</dbReference>
<comment type="caution">
    <text evidence="3">The sequence shown here is derived from an EMBL/GenBank/DDBJ whole genome shotgun (WGS) entry which is preliminary data.</text>
</comment>
<gene>
    <name evidence="3" type="ORF">HMPREF9194_01219</name>
</gene>
<keyword evidence="4" id="KW-1185">Reference proteome</keyword>
<dbReference type="STRING" id="1125699.HMPREF9194_01219"/>
<feature type="domain" description="RelA/SpoT" evidence="2">
    <location>
        <begin position="51"/>
        <end position="182"/>
    </location>
</feature>
<dbReference type="Gene3D" id="1.25.40.10">
    <property type="entry name" value="Tetratricopeptide repeat domain"/>
    <property type="match status" value="1"/>
</dbReference>
<dbReference type="EMBL" id="ATFF01000006">
    <property type="protein sequence ID" value="EPF30893.1"/>
    <property type="molecule type" value="Genomic_DNA"/>
</dbReference>
<dbReference type="HOGENOM" id="CLU_676041_0_0_12"/>
<evidence type="ECO:0000313" key="4">
    <source>
        <dbReference type="Proteomes" id="UP000014541"/>
    </source>
</evidence>
<accession>S3JY20</accession>
<dbReference type="SUPFAM" id="SSF48452">
    <property type="entry name" value="TPR-like"/>
    <property type="match status" value="1"/>
</dbReference>
<dbReference type="Pfam" id="PF13181">
    <property type="entry name" value="TPR_8"/>
    <property type="match status" value="1"/>
</dbReference>
<dbReference type="Gene3D" id="1.10.287.860">
    <property type="entry name" value="Nucleotidyltransferase"/>
    <property type="match status" value="1"/>
</dbReference>
<dbReference type="SMART" id="SM00028">
    <property type="entry name" value="TPR"/>
    <property type="match status" value="3"/>
</dbReference>
<evidence type="ECO:0000256" key="1">
    <source>
        <dbReference type="PROSITE-ProRule" id="PRU00339"/>
    </source>
</evidence>
<proteinExistence type="predicted"/>
<evidence type="ECO:0000313" key="3">
    <source>
        <dbReference type="EMBL" id="EPF30893.1"/>
    </source>
</evidence>
<dbReference type="AlphaFoldDB" id="S3JY20"/>
<name>S3JY20_TREMA</name>
<keyword evidence="1" id="KW-0802">TPR repeat</keyword>
<evidence type="ECO:0000259" key="2">
    <source>
        <dbReference type="SMART" id="SM00954"/>
    </source>
</evidence>
<dbReference type="CDD" id="cd05399">
    <property type="entry name" value="NT_Rel-Spo_like"/>
    <property type="match status" value="1"/>
</dbReference>
<dbReference type="PATRIC" id="fig|1125699.3.peg.1238"/>
<feature type="repeat" description="TPR" evidence="1">
    <location>
        <begin position="304"/>
        <end position="337"/>
    </location>
</feature>
<dbReference type="SMART" id="SM00954">
    <property type="entry name" value="RelA_SpoT"/>
    <property type="match status" value="1"/>
</dbReference>
<dbReference type="OrthoDB" id="9789634at2"/>
<dbReference type="InterPro" id="IPR007685">
    <property type="entry name" value="RelA_SpoT"/>
</dbReference>
<dbReference type="PANTHER" id="PTHR41773:SF1">
    <property type="entry name" value="RELA_SPOT DOMAIN-CONTAINING PROTEIN"/>
    <property type="match status" value="1"/>
</dbReference>
<dbReference type="Pfam" id="PF04607">
    <property type="entry name" value="RelA_SpoT"/>
    <property type="match status" value="1"/>
</dbReference>
<dbReference type="PROSITE" id="PS50005">
    <property type="entry name" value="TPR"/>
    <property type="match status" value="2"/>
</dbReference>
<feature type="repeat" description="TPR" evidence="1">
    <location>
        <begin position="338"/>
        <end position="371"/>
    </location>
</feature>
<dbReference type="eggNOG" id="COG0457">
    <property type="taxonomic scope" value="Bacteria"/>
</dbReference>
<dbReference type="GO" id="GO:0015969">
    <property type="term" value="P:guanosine tetraphosphate metabolic process"/>
    <property type="evidence" value="ECO:0007669"/>
    <property type="project" value="InterPro"/>
</dbReference>
<reference evidence="3 4" key="1">
    <citation type="submission" date="2013-04" db="EMBL/GenBank/DDBJ databases">
        <title>The Genome Sequence of Treponema maltophilum ATCC 51939.</title>
        <authorList>
            <consortium name="The Broad Institute Genomics Platform"/>
            <person name="Earl A."/>
            <person name="Ward D."/>
            <person name="Feldgarden M."/>
            <person name="Gevers D."/>
            <person name="Leonetti C."/>
            <person name="Blanton J.M."/>
            <person name="Dewhirst F.E."/>
            <person name="Izard J."/>
            <person name="Walker B."/>
            <person name="Young S."/>
            <person name="Zeng Q."/>
            <person name="Gargeya S."/>
            <person name="Fitzgerald M."/>
            <person name="Haas B."/>
            <person name="Abouelleil A."/>
            <person name="Allen A.W."/>
            <person name="Alvarado L."/>
            <person name="Arachchi H.M."/>
            <person name="Berlin A.M."/>
            <person name="Chapman S.B."/>
            <person name="Gainer-Dewar J."/>
            <person name="Goldberg J."/>
            <person name="Griggs A."/>
            <person name="Gujja S."/>
            <person name="Hansen M."/>
            <person name="Howarth C."/>
            <person name="Imamovic A."/>
            <person name="Ireland A."/>
            <person name="Larimer J."/>
            <person name="McCowan C."/>
            <person name="Murphy C."/>
            <person name="Pearson M."/>
            <person name="Poon T.W."/>
            <person name="Priest M."/>
            <person name="Roberts A."/>
            <person name="Saif S."/>
            <person name="Shea T."/>
            <person name="Sisk P."/>
            <person name="Sykes S."/>
            <person name="Wortman J."/>
            <person name="Nusbaum C."/>
            <person name="Birren B."/>
        </authorList>
    </citation>
    <scope>NUCLEOTIDE SEQUENCE [LARGE SCALE GENOMIC DNA]</scope>
    <source>
        <strain evidence="3 4">ATCC 51939</strain>
    </source>
</reference>
<dbReference type="PANTHER" id="PTHR41773">
    <property type="entry name" value="GTP PYROPHOSPHATASE-RELATED"/>
    <property type="match status" value="1"/>
</dbReference>
<dbReference type="Proteomes" id="UP000014541">
    <property type="component" value="Unassembled WGS sequence"/>
</dbReference>
<dbReference type="eggNOG" id="COG2357">
    <property type="taxonomic scope" value="Bacteria"/>
</dbReference>
<dbReference type="SUPFAM" id="SSF81301">
    <property type="entry name" value="Nucleotidyltransferase"/>
    <property type="match status" value="1"/>
</dbReference>
<dbReference type="InterPro" id="IPR043519">
    <property type="entry name" value="NT_sf"/>
</dbReference>
<sequence>MKAAESPVFYSKEELKRSYGECEPSFTLVLESLQSELKKIVSCVSTPAFKYRVKTFRSYYRKLVKLHPPRSPFMPLLTDILGIRVICSFLEDIRIVEKQILDNFTVFEVERKGADRTFSEFGYESVHMLVHIPPAIYDACISAELRKKFREPLLCEIQIRTILQDAWAEVEHELVYKSEFSPFDLPLRRKLASMNAMLSLADIVFQEIRDYQNKLNSEIDLRRTAFYEQADILSGGKLDAGGEINKSSALLKAMGNASPYVQGTVDDMLLEAIHAHNVGDLNKAIDIYTRILNAQAAANPVALSVIYKHRGMAYFAQNKYEEAKRDFLTSVEKDVNNYMALYYVGIVYSVLNEEKEALVYFDRSLRINTYQSHVYYRKALALFSLGRFEESLENLNTASSLGLRDGECEHLRSLLNEKLSAQGGRKEMLQENGDSA</sequence>
<organism evidence="3 4">
    <name type="scientific">Treponema maltophilum ATCC 51939</name>
    <dbReference type="NCBI Taxonomy" id="1125699"/>
    <lineage>
        <taxon>Bacteria</taxon>
        <taxon>Pseudomonadati</taxon>
        <taxon>Spirochaetota</taxon>
        <taxon>Spirochaetia</taxon>
        <taxon>Spirochaetales</taxon>
        <taxon>Treponemataceae</taxon>
        <taxon>Treponema</taxon>
    </lineage>
</organism>